<dbReference type="Gene3D" id="2.80.10.50">
    <property type="match status" value="2"/>
</dbReference>
<dbReference type="AlphaFoldDB" id="A0A561UB92"/>
<name>A0A561UB92_9ACTN</name>
<dbReference type="CDD" id="cd23451">
    <property type="entry name" value="beta-trefoil_Ricin_laminarinase"/>
    <property type="match status" value="1"/>
</dbReference>
<evidence type="ECO:0000256" key="2">
    <source>
        <dbReference type="SAM" id="SignalP"/>
    </source>
</evidence>
<dbReference type="RefSeq" id="WP_145902952.1">
    <property type="nucleotide sequence ID" value="NZ_BAAAMZ010000004.1"/>
</dbReference>
<feature type="domain" description="Ricin B lectin" evidence="3">
    <location>
        <begin position="265"/>
        <end position="387"/>
    </location>
</feature>
<dbReference type="Proteomes" id="UP000317940">
    <property type="component" value="Unassembled WGS sequence"/>
</dbReference>
<dbReference type="SUPFAM" id="SSF50370">
    <property type="entry name" value="Ricin B-like lectins"/>
    <property type="match status" value="2"/>
</dbReference>
<evidence type="ECO:0000313" key="5">
    <source>
        <dbReference type="Proteomes" id="UP000317940"/>
    </source>
</evidence>
<keyword evidence="2" id="KW-0732">Signal</keyword>
<dbReference type="InterPro" id="IPR013319">
    <property type="entry name" value="GH11/12"/>
</dbReference>
<dbReference type="InterPro" id="IPR006311">
    <property type="entry name" value="TAT_signal"/>
</dbReference>
<gene>
    <name evidence="4" type="ORF">FHX73_11396</name>
</gene>
<dbReference type="SMART" id="SM00458">
    <property type="entry name" value="RICIN"/>
    <property type="match status" value="2"/>
</dbReference>
<feature type="domain" description="Ricin B lectin" evidence="3">
    <location>
        <begin position="389"/>
        <end position="511"/>
    </location>
</feature>
<sequence length="512" mass="52133">MRSTASARRRVALLGAALLCAATGSGPFAGAAAAAPAGPVCGQNTVTVAGGYEVGAGEWNADPAKVQQCVSTDGGADFTLTTSQLTAGTITNPNQGPGAYAYIKPLQGLPIPVASLGDATSSWHTTQGVPGTYDAAYDLWFSANATSCDPTGSDELMIWLNGQGPQAKPYGPTAVGTVDIGGTGYQVNAATISPTHHLINYQLPTATTAVDHLDLRLFAIDAISRGYLPQAQYLCGVSAGFEVWENGTGLATNAFSFEPATGLPTGAVTSGIPGRCLDDYHSATTDGSPVDLWGCNGTNAQTWTFADDGTLQVLGKCLEPTGTAPGSPIVIGPCTDAAAKWRPGASHSLVNAGTGLCLDDPNSSTTWGVQPQLYPCNGTAAQQYRLPYNGVQISGGLTNAAAQKCLTDTSAGTAAVLSGCTYTGAQIWTLANDGTLRALGQCLQPTATGSTVTLATCDGTPGQQWAVHPSGYLSHVADGLCLDDPQSSTVAGVQLQLAGCTVSNSQTWYLPS</sequence>
<dbReference type="InterPro" id="IPR013320">
    <property type="entry name" value="ConA-like_dom_sf"/>
</dbReference>
<feature type="signal peptide" evidence="2">
    <location>
        <begin position="1"/>
        <end position="31"/>
    </location>
</feature>
<evidence type="ECO:0000259" key="3">
    <source>
        <dbReference type="SMART" id="SM00458"/>
    </source>
</evidence>
<dbReference type="PROSITE" id="PS51318">
    <property type="entry name" value="TAT"/>
    <property type="match status" value="1"/>
</dbReference>
<dbReference type="Gene3D" id="2.60.120.180">
    <property type="match status" value="1"/>
</dbReference>
<dbReference type="OrthoDB" id="2557744at2"/>
<keyword evidence="4" id="KW-0378">Hydrolase</keyword>
<accession>A0A561UB92</accession>
<reference evidence="4 5" key="1">
    <citation type="submission" date="2019-06" db="EMBL/GenBank/DDBJ databases">
        <title>Sequencing the genomes of 1000 actinobacteria strains.</title>
        <authorList>
            <person name="Klenk H.-P."/>
        </authorList>
    </citation>
    <scope>NUCLEOTIDE SEQUENCE [LARGE SCALE GENOMIC DNA]</scope>
    <source>
        <strain evidence="4 5">DSM 44826</strain>
    </source>
</reference>
<comment type="caution">
    <text evidence="4">The sequence shown here is derived from an EMBL/GenBank/DDBJ whole genome shotgun (WGS) entry which is preliminary data.</text>
</comment>
<dbReference type="Pfam" id="PF01670">
    <property type="entry name" value="Glyco_hydro_12"/>
    <property type="match status" value="1"/>
</dbReference>
<comment type="similarity">
    <text evidence="1">Belongs to the glycosyl hydrolase 12 (cellulase H) family.</text>
</comment>
<dbReference type="GO" id="GO:0000272">
    <property type="term" value="P:polysaccharide catabolic process"/>
    <property type="evidence" value="ECO:0007669"/>
    <property type="project" value="InterPro"/>
</dbReference>
<evidence type="ECO:0000313" key="4">
    <source>
        <dbReference type="EMBL" id="TWF96624.1"/>
    </source>
</evidence>
<proteinExistence type="inferred from homology"/>
<dbReference type="EMBL" id="VIWT01000001">
    <property type="protein sequence ID" value="TWF96624.1"/>
    <property type="molecule type" value="Genomic_DNA"/>
</dbReference>
<dbReference type="InterPro" id="IPR002594">
    <property type="entry name" value="GH12"/>
</dbReference>
<dbReference type="PANTHER" id="PTHR34002">
    <property type="entry name" value="BLR1656 PROTEIN"/>
    <property type="match status" value="1"/>
</dbReference>
<dbReference type="InterPro" id="IPR000772">
    <property type="entry name" value="Ricin_B_lectin"/>
</dbReference>
<organism evidence="4 5">
    <name type="scientific">Kitasatospora viridis</name>
    <dbReference type="NCBI Taxonomy" id="281105"/>
    <lineage>
        <taxon>Bacteria</taxon>
        <taxon>Bacillati</taxon>
        <taxon>Actinomycetota</taxon>
        <taxon>Actinomycetes</taxon>
        <taxon>Kitasatosporales</taxon>
        <taxon>Streptomycetaceae</taxon>
        <taxon>Kitasatospora</taxon>
    </lineage>
</organism>
<evidence type="ECO:0000256" key="1">
    <source>
        <dbReference type="ARBA" id="ARBA00005519"/>
    </source>
</evidence>
<dbReference type="GO" id="GO:0008810">
    <property type="term" value="F:cellulase activity"/>
    <property type="evidence" value="ECO:0007669"/>
    <property type="project" value="InterPro"/>
</dbReference>
<keyword evidence="5" id="KW-1185">Reference proteome</keyword>
<dbReference type="PANTHER" id="PTHR34002:SF9">
    <property type="entry name" value="XYLOGLUCAN-SPECIFIC ENDO-BETA-1,4-GLUCANASE A"/>
    <property type="match status" value="1"/>
</dbReference>
<dbReference type="InterPro" id="IPR035992">
    <property type="entry name" value="Ricin_B-like_lectins"/>
</dbReference>
<dbReference type="PROSITE" id="PS50231">
    <property type="entry name" value="RICIN_B_LECTIN"/>
    <property type="match status" value="2"/>
</dbReference>
<protein>
    <submittedName>
        <fullName evidence="4">Glycosyl hydrolase family 12</fullName>
    </submittedName>
</protein>
<dbReference type="Pfam" id="PF00652">
    <property type="entry name" value="Ricin_B_lectin"/>
    <property type="match status" value="2"/>
</dbReference>
<feature type="chain" id="PRO_5021716196" evidence="2">
    <location>
        <begin position="32"/>
        <end position="512"/>
    </location>
</feature>
<dbReference type="SUPFAM" id="SSF49899">
    <property type="entry name" value="Concanavalin A-like lectins/glucanases"/>
    <property type="match status" value="1"/>
</dbReference>